<feature type="domain" description="Gasdermin PUB" evidence="14">
    <location>
        <begin position="289"/>
        <end position="456"/>
    </location>
</feature>
<evidence type="ECO:0000256" key="7">
    <source>
        <dbReference type="ARBA" id="ARBA00022590"/>
    </source>
</evidence>
<accession>A0A7E6E882</accession>
<dbReference type="InterPro" id="IPR041263">
    <property type="entry name" value="Gasdermin_PUB"/>
</dbReference>
<evidence type="ECO:0000256" key="11">
    <source>
        <dbReference type="ARBA" id="ARBA00023288"/>
    </source>
</evidence>
<keyword evidence="9" id="KW-0472">Membrane</keyword>
<keyword evidence="10" id="KW-0564">Palmitate</keyword>
<dbReference type="GO" id="GO:0012501">
    <property type="term" value="P:programmed cell death"/>
    <property type="evidence" value="ECO:0007669"/>
    <property type="project" value="UniProtKB-KW"/>
</dbReference>
<comment type="subcellular location">
    <subcellularLocation>
        <location evidence="2">Cell membrane</location>
        <topology evidence="2">Multi-pass membrane protein</topology>
    </subcellularLocation>
    <subcellularLocation>
        <location evidence="1">Cytoplasm</location>
        <location evidence="1">Cytosol</location>
    </subcellularLocation>
</comment>
<dbReference type="AlphaFoldDB" id="A0A7E6E882"/>
<dbReference type="GO" id="GO:0001786">
    <property type="term" value="F:phosphatidylserine binding"/>
    <property type="evidence" value="ECO:0007669"/>
    <property type="project" value="TreeGrafter"/>
</dbReference>
<name>A0A7E6E882_9CHIR</name>
<evidence type="ECO:0000256" key="9">
    <source>
        <dbReference type="ARBA" id="ARBA00023136"/>
    </source>
</evidence>
<keyword evidence="6" id="KW-0963">Cytoplasm</keyword>
<dbReference type="PANTHER" id="PTHR16399">
    <property type="entry name" value="GASDERMIN"/>
    <property type="match status" value="1"/>
</dbReference>
<sequence length="483" mass="54039">MPSMFEKTARKLVKEIGDKDLRPVTGVMNANKIRRFSLIRRKKARSMFWQLPDVPVDISLLDILEPSVVVPDAAVEVTALFSYTVGWSQHAGASVNAGADASVSEETTACQGSSLDYKIVSTPYETWTDLQKWKVMDPEPSFLKQCRRTEMNLYVVTDIVELRESCVLEDHSGVNVSGKFLFKRNPLFKVEGGGGALKVSKKTHTVPEGSVLAYKRKQLVFLGNSWDILHSAEDEEKTFPGALFGRFSKERKGESAESNSWVGNLISLLGSRVCFIEPIQRIQEPPLTDFKHLQQEVSREVSIVGQLSKDFKDVVFSNILDMLGDREPLQDLLDTLAQEPLQGHLDGPGGTILNELQKDPSYAWNGSQHLILYLLEAIMALSDMQHCLLAPSMEKKILSQQRDLVRSILEPNFKYPWSIPFTLKPEFLAPLQGDDLAITYDLLEECGLKMELHSPRSTWDLGAKKPLSALYGALCVLQQLAEA</sequence>
<dbReference type="PANTHER" id="PTHR16399:SF21">
    <property type="entry name" value="GASDERMIN-C"/>
    <property type="match status" value="1"/>
</dbReference>
<evidence type="ECO:0000256" key="2">
    <source>
        <dbReference type="ARBA" id="ARBA00004651"/>
    </source>
</evidence>
<dbReference type="KEGG" id="pdic:114514435"/>
<proteinExistence type="inferred from homology"/>
<evidence type="ECO:0000256" key="5">
    <source>
        <dbReference type="ARBA" id="ARBA00022475"/>
    </source>
</evidence>
<keyword evidence="8" id="KW-0812">Transmembrane</keyword>
<keyword evidence="5" id="KW-1003">Cell membrane</keyword>
<gene>
    <name evidence="16" type="primary">LOC114514435</name>
</gene>
<dbReference type="GO" id="GO:0070273">
    <property type="term" value="F:phosphatidylinositol-4-phosphate binding"/>
    <property type="evidence" value="ECO:0007669"/>
    <property type="project" value="TreeGrafter"/>
</dbReference>
<dbReference type="GO" id="GO:0070269">
    <property type="term" value="P:pyroptotic inflammatory response"/>
    <property type="evidence" value="ECO:0007669"/>
    <property type="project" value="TreeGrafter"/>
</dbReference>
<feature type="domain" description="Gasdermin pore forming" evidence="13">
    <location>
        <begin position="4"/>
        <end position="240"/>
    </location>
</feature>
<dbReference type="Pfam" id="PF17708">
    <property type="entry name" value="Gasdermin_C"/>
    <property type="match status" value="1"/>
</dbReference>
<dbReference type="Proteomes" id="UP000504628">
    <property type="component" value="Chromosome 7"/>
</dbReference>
<keyword evidence="11" id="KW-0449">Lipoprotein</keyword>
<dbReference type="InterPro" id="IPR007677">
    <property type="entry name" value="Gasdermin"/>
</dbReference>
<keyword evidence="7" id="KW-1210">Necrosis</keyword>
<evidence type="ECO:0000256" key="8">
    <source>
        <dbReference type="ARBA" id="ARBA00022692"/>
    </source>
</evidence>
<organism evidence="15 16">
    <name type="scientific">Phyllostomus discolor</name>
    <name type="common">pale spear-nosed bat</name>
    <dbReference type="NCBI Taxonomy" id="89673"/>
    <lineage>
        <taxon>Eukaryota</taxon>
        <taxon>Metazoa</taxon>
        <taxon>Chordata</taxon>
        <taxon>Craniata</taxon>
        <taxon>Vertebrata</taxon>
        <taxon>Euteleostomi</taxon>
        <taxon>Mammalia</taxon>
        <taxon>Eutheria</taxon>
        <taxon>Laurasiatheria</taxon>
        <taxon>Chiroptera</taxon>
        <taxon>Yangochiroptera</taxon>
        <taxon>Phyllostomidae</taxon>
        <taxon>Phyllostominae</taxon>
        <taxon>Phyllostomus</taxon>
    </lineage>
</organism>
<dbReference type="RefSeq" id="XP_035887573.1">
    <property type="nucleotide sequence ID" value="XM_036031680.1"/>
</dbReference>
<dbReference type="Pfam" id="PF04598">
    <property type="entry name" value="Gasdermin"/>
    <property type="match status" value="1"/>
</dbReference>
<dbReference type="GO" id="GO:0005546">
    <property type="term" value="F:phosphatidylinositol-4,5-bisphosphate binding"/>
    <property type="evidence" value="ECO:0007669"/>
    <property type="project" value="TreeGrafter"/>
</dbReference>
<keyword evidence="15" id="KW-1185">Reference proteome</keyword>
<dbReference type="OrthoDB" id="9836623at2759"/>
<dbReference type="GO" id="GO:0005886">
    <property type="term" value="C:plasma membrane"/>
    <property type="evidence" value="ECO:0007669"/>
    <property type="project" value="UniProtKB-SubCell"/>
</dbReference>
<evidence type="ECO:0000259" key="13">
    <source>
        <dbReference type="Pfam" id="PF04598"/>
    </source>
</evidence>
<dbReference type="GO" id="GO:0042742">
    <property type="term" value="P:defense response to bacterium"/>
    <property type="evidence" value="ECO:0007669"/>
    <property type="project" value="TreeGrafter"/>
</dbReference>
<evidence type="ECO:0000313" key="15">
    <source>
        <dbReference type="Proteomes" id="UP000504628"/>
    </source>
</evidence>
<reference evidence="16" key="1">
    <citation type="submission" date="2025-08" db="UniProtKB">
        <authorList>
            <consortium name="RefSeq"/>
        </authorList>
    </citation>
    <scope>IDENTIFICATION</scope>
    <source>
        <tissue evidence="16">Muscle</tissue>
    </source>
</reference>
<dbReference type="FunCoup" id="A0A7E6E882">
    <property type="interactions" value="5"/>
</dbReference>
<dbReference type="GeneID" id="114514435"/>
<comment type="similarity">
    <text evidence="3">Belongs to the gasdermin family.</text>
</comment>
<evidence type="ECO:0000313" key="16">
    <source>
        <dbReference type="RefSeq" id="XP_035887573.1"/>
    </source>
</evidence>
<dbReference type="InParanoid" id="A0A7E6E882"/>
<evidence type="ECO:0000256" key="10">
    <source>
        <dbReference type="ARBA" id="ARBA00023139"/>
    </source>
</evidence>
<keyword evidence="4" id="KW-1134">Transmembrane beta strand</keyword>
<evidence type="ECO:0000256" key="4">
    <source>
        <dbReference type="ARBA" id="ARBA00022452"/>
    </source>
</evidence>
<evidence type="ECO:0000259" key="14">
    <source>
        <dbReference type="Pfam" id="PF17708"/>
    </source>
</evidence>
<evidence type="ECO:0000256" key="3">
    <source>
        <dbReference type="ARBA" id="ARBA00009279"/>
    </source>
</evidence>
<evidence type="ECO:0000256" key="12">
    <source>
        <dbReference type="ARBA" id="ARBA00038764"/>
    </source>
</evidence>
<evidence type="ECO:0000256" key="6">
    <source>
        <dbReference type="ARBA" id="ARBA00022490"/>
    </source>
</evidence>
<dbReference type="InterPro" id="IPR040460">
    <property type="entry name" value="Gasdermin_pore"/>
</dbReference>
<dbReference type="GO" id="GO:0005829">
    <property type="term" value="C:cytosol"/>
    <property type="evidence" value="ECO:0007669"/>
    <property type="project" value="UniProtKB-SubCell"/>
</dbReference>
<evidence type="ECO:0000256" key="1">
    <source>
        <dbReference type="ARBA" id="ARBA00004514"/>
    </source>
</evidence>
<protein>
    <submittedName>
        <fullName evidence="16">Gasdermin-C</fullName>
    </submittedName>
</protein>
<comment type="subunit">
    <text evidence="12">Homooligomer; homooligomeric ring-shaped pore complex containing 27-28 subunits when inserted in the membrane.</text>
</comment>